<reference evidence="1" key="1">
    <citation type="journal article" date="2021" name="J Fungi (Basel)">
        <title>Virulence traits and population genomics of the black yeast Aureobasidium melanogenum.</title>
        <authorList>
            <person name="Cernosa A."/>
            <person name="Sun X."/>
            <person name="Gostincar C."/>
            <person name="Fang C."/>
            <person name="Gunde-Cimerman N."/>
            <person name="Song Z."/>
        </authorList>
    </citation>
    <scope>NUCLEOTIDE SEQUENCE</scope>
    <source>
        <strain evidence="1">EXF-9298</strain>
    </source>
</reference>
<protein>
    <submittedName>
        <fullName evidence="1">Uncharacterized protein</fullName>
    </submittedName>
</protein>
<accession>A0A9P8FPV2</accession>
<organism evidence="1 2">
    <name type="scientific">Aureobasidium melanogenum</name>
    <name type="common">Aureobasidium pullulans var. melanogenum</name>
    <dbReference type="NCBI Taxonomy" id="46634"/>
    <lineage>
        <taxon>Eukaryota</taxon>
        <taxon>Fungi</taxon>
        <taxon>Dikarya</taxon>
        <taxon>Ascomycota</taxon>
        <taxon>Pezizomycotina</taxon>
        <taxon>Dothideomycetes</taxon>
        <taxon>Dothideomycetidae</taxon>
        <taxon>Dothideales</taxon>
        <taxon>Saccotheciaceae</taxon>
        <taxon>Aureobasidium</taxon>
    </lineage>
</organism>
<gene>
    <name evidence="1" type="ORF">KCU98_g9024</name>
</gene>
<evidence type="ECO:0000313" key="1">
    <source>
        <dbReference type="EMBL" id="KAG9979058.1"/>
    </source>
</evidence>
<evidence type="ECO:0000313" key="2">
    <source>
        <dbReference type="Proteomes" id="UP000729357"/>
    </source>
</evidence>
<dbReference type="Proteomes" id="UP000729357">
    <property type="component" value="Unassembled WGS sequence"/>
</dbReference>
<proteinExistence type="predicted"/>
<sequence>MLVRWDGDYGIPALFLTAAATSGWPVMIQSDHNISLPVLGDDALSPEGQAFSDPVELLSDLSIFRYTCDLFSLVGDILTTLYCNNGALLPASTDTRWQTQILSQIMALNGRLEAYLITLPEYIRGFIEEREEIVPQNTLPPKPLYQQAISCSTASTIGLS</sequence>
<keyword evidence="2" id="KW-1185">Reference proteome</keyword>
<dbReference type="EMBL" id="JAHFXS010001188">
    <property type="protein sequence ID" value="KAG9979058.1"/>
    <property type="molecule type" value="Genomic_DNA"/>
</dbReference>
<dbReference type="CDD" id="cd12148">
    <property type="entry name" value="fungal_TF_MHR"/>
    <property type="match status" value="1"/>
</dbReference>
<comment type="caution">
    <text evidence="1">The sequence shown here is derived from an EMBL/GenBank/DDBJ whole genome shotgun (WGS) entry which is preliminary data.</text>
</comment>
<reference evidence="1" key="2">
    <citation type="submission" date="2021-08" db="EMBL/GenBank/DDBJ databases">
        <authorList>
            <person name="Gostincar C."/>
            <person name="Sun X."/>
            <person name="Song Z."/>
            <person name="Gunde-Cimerman N."/>
        </authorList>
    </citation>
    <scope>NUCLEOTIDE SEQUENCE</scope>
    <source>
        <strain evidence="1">EXF-9298</strain>
    </source>
</reference>
<dbReference type="AlphaFoldDB" id="A0A9P8FPV2"/>
<name>A0A9P8FPV2_AURME</name>
<feature type="non-terminal residue" evidence="1">
    <location>
        <position position="160"/>
    </location>
</feature>